<dbReference type="PANTHER" id="PTHR23172">
    <property type="entry name" value="AUXILIN/CYCLIN G-ASSOCIATED KINASE-RELATED"/>
    <property type="match status" value="1"/>
</dbReference>
<accession>A0ABD1GZI1</accession>
<dbReference type="InterPro" id="IPR001623">
    <property type="entry name" value="DnaJ_domain"/>
</dbReference>
<comment type="caution">
    <text evidence="5">The sequence shown here is derived from an EMBL/GenBank/DDBJ whole genome shotgun (WGS) entry which is preliminary data.</text>
</comment>
<feature type="region of interest" description="Disordered" evidence="3">
    <location>
        <begin position="862"/>
        <end position="927"/>
    </location>
</feature>
<feature type="domain" description="J" evidence="4">
    <location>
        <begin position="1147"/>
        <end position="1211"/>
    </location>
</feature>
<dbReference type="InterPro" id="IPR036869">
    <property type="entry name" value="J_dom_sf"/>
</dbReference>
<dbReference type="PANTHER" id="PTHR23172:SF87">
    <property type="entry name" value="CHAPERONE DNAJ-DOMAIN SUPERFAMILY PROTEIN"/>
    <property type="match status" value="1"/>
</dbReference>
<feature type="compositionally biased region" description="Basic and acidic residues" evidence="3">
    <location>
        <begin position="727"/>
        <end position="739"/>
    </location>
</feature>
<reference evidence="5 6" key="1">
    <citation type="submission" date="2024-06" db="EMBL/GenBank/DDBJ databases">
        <title>A chromosome level genome sequence of Diviner's sage (Salvia divinorum).</title>
        <authorList>
            <person name="Ford S.A."/>
            <person name="Ro D.-K."/>
            <person name="Ness R.W."/>
            <person name="Phillips M.A."/>
        </authorList>
    </citation>
    <scope>NUCLEOTIDE SEQUENCE [LARGE SCALE GENOMIC DNA]</scope>
    <source>
        <strain evidence="5">SAF-2024a</strain>
        <tissue evidence="5">Leaf</tissue>
    </source>
</reference>
<organism evidence="5 6">
    <name type="scientific">Salvia divinorum</name>
    <name type="common">Maria pastora</name>
    <name type="synonym">Diviner's sage</name>
    <dbReference type="NCBI Taxonomy" id="28513"/>
    <lineage>
        <taxon>Eukaryota</taxon>
        <taxon>Viridiplantae</taxon>
        <taxon>Streptophyta</taxon>
        <taxon>Embryophyta</taxon>
        <taxon>Tracheophyta</taxon>
        <taxon>Spermatophyta</taxon>
        <taxon>Magnoliopsida</taxon>
        <taxon>eudicotyledons</taxon>
        <taxon>Gunneridae</taxon>
        <taxon>Pentapetalae</taxon>
        <taxon>asterids</taxon>
        <taxon>lamiids</taxon>
        <taxon>Lamiales</taxon>
        <taxon>Lamiaceae</taxon>
        <taxon>Nepetoideae</taxon>
        <taxon>Mentheae</taxon>
        <taxon>Salviinae</taxon>
        <taxon>Salvia</taxon>
        <taxon>Salvia subgen. Calosphace</taxon>
    </lineage>
</organism>
<proteinExistence type="predicted"/>
<dbReference type="Gene3D" id="1.10.287.110">
    <property type="entry name" value="DnaJ domain"/>
    <property type="match status" value="1"/>
</dbReference>
<feature type="compositionally biased region" description="Basic and acidic residues" evidence="3">
    <location>
        <begin position="449"/>
        <end position="469"/>
    </location>
</feature>
<dbReference type="Proteomes" id="UP001567538">
    <property type="component" value="Unassembled WGS sequence"/>
</dbReference>
<feature type="region of interest" description="Disordered" evidence="3">
    <location>
        <begin position="447"/>
        <end position="487"/>
    </location>
</feature>
<feature type="coiled-coil region" evidence="2">
    <location>
        <begin position="1076"/>
        <end position="1111"/>
    </location>
</feature>
<evidence type="ECO:0000256" key="1">
    <source>
        <dbReference type="ARBA" id="ARBA00023054"/>
    </source>
</evidence>
<evidence type="ECO:0000259" key="4">
    <source>
        <dbReference type="PROSITE" id="PS50076"/>
    </source>
</evidence>
<feature type="region of interest" description="Disordered" evidence="3">
    <location>
        <begin position="235"/>
        <end position="256"/>
    </location>
</feature>
<feature type="compositionally biased region" description="Pro residues" evidence="3">
    <location>
        <begin position="280"/>
        <end position="290"/>
    </location>
</feature>
<feature type="compositionally biased region" description="Basic and acidic residues" evidence="3">
    <location>
        <begin position="478"/>
        <end position="487"/>
    </location>
</feature>
<feature type="region of interest" description="Disordered" evidence="3">
    <location>
        <begin position="714"/>
        <end position="739"/>
    </location>
</feature>
<evidence type="ECO:0000256" key="3">
    <source>
        <dbReference type="SAM" id="MobiDB-lite"/>
    </source>
</evidence>
<sequence length="1211" mass="135319">MENISLSLPKRSFSSNNAFTSHKSIYNDVFGGPPKLGLPTLAPRFEDYLEIFGGFHTSQSSSIPMLHLPLIASEDSSLYSDIDYTEVFGGCEGFDCTASVEDLVGHSSGRYDSDSSDDPWSPVQSGSLSDELDPLARSDKSQRLSDGDFRQSSENINKQTASYNKSCHISAGTVLTTTSHVANFSAVPGYTFSLYESPVSWGGDDEDCSKGMINNTNHGGEYGARVAEEKQCKCSSNSSLSGSDTHTNDSKPLEILGNSTSQIKPFVTVCDISLRTKPSRLPPPSRPPPVLAVKKSEHDKQNAELKPCQRHTSDRVADDTAPPFVYTKINATISGECKESENGNAKLEQKYFRSHSAANVEGKTNETARASMDTEDEKFLHSCRDKTPVSMPVVEGRMESIESTEEISVPHGVQCSNNSADNSARDVVWREATACFELQAEARGNENVMEAKLKSKDSPNRTDTEKRSVDSQITKQTRSKDGQNPRMEEFLSCFEDVKQAEMREIKQDRTGTQEGGVSVKQSESSLEENYDLNENGEILRDSKKHRESSDKSYIAAGHGNSSNRQLDCEKGMETGKLMVNESASRRAFGQARYDKDHILTCELDVDKERNQDVPNNDDTVLSFRMSETELVSEEEDFETTGNMKSSMDASLHEDMSEHAEEIEPNGHDESEVEWDLDSLILIDGDKLEVSEGGYKVDEATATKDLGKHDNMQMLRSSKRAVSPEENGDMKDKPKSSTYETETRGDIWVLGGFHEFSKNQDGSLEIYTPSAAHNIIKSPCVPKQMLDSKTCGSGMGVSHVTTGIISSELGHCRGEGQKMNSSQFTVKRVDISDNCNPRQVITESTVTGGKMEDVPSFLKQYSDRLSSKKDSTSQPIEVKNPNMRSNFAGKNQKVGERMRQESAPENEHMRKLEEEREREREREKDRMAVDKAALEAQERSYFEARERAAVERATVEVRQRALTEAQERLEKASVEARLRTDRAAVERATAEARQRAAEKLMAQKAAHHPLDRIEKSIPDRFSASSRFTDTRQSFLSSFRLPDCQNINFQGTEVSNRLRYAYSSTHDGAESESPQRCKARLERYRRTAERAANALAEKNRRDFVAQKEREERNKVAEALDAEVKRWSSGKQGNLRALLSTLQYILGPDSGWHPVSLTEVITSAAVKKAYRRATLCVHPDKLQQRGATIQQKYICEKVFDLLKEAWNKFNSEER</sequence>
<feature type="compositionally biased region" description="Basic and acidic residues" evidence="3">
    <location>
        <begin position="294"/>
        <end position="303"/>
    </location>
</feature>
<keyword evidence="6" id="KW-1185">Reference proteome</keyword>
<dbReference type="SUPFAM" id="SSF46565">
    <property type="entry name" value="Chaperone J-domain"/>
    <property type="match status" value="1"/>
</dbReference>
<name>A0ABD1GZI1_SALDI</name>
<evidence type="ECO:0000313" key="5">
    <source>
        <dbReference type="EMBL" id="KAL1549570.1"/>
    </source>
</evidence>
<evidence type="ECO:0000313" key="6">
    <source>
        <dbReference type="Proteomes" id="UP001567538"/>
    </source>
</evidence>
<feature type="region of interest" description="Disordered" evidence="3">
    <location>
        <begin position="360"/>
        <end position="379"/>
    </location>
</feature>
<feature type="region of interest" description="Disordered" evidence="3">
    <location>
        <begin position="108"/>
        <end position="153"/>
    </location>
</feature>
<keyword evidence="1 2" id="KW-0175">Coiled coil</keyword>
<feature type="compositionally biased region" description="Basic and acidic residues" evidence="3">
    <location>
        <begin position="892"/>
        <end position="927"/>
    </location>
</feature>
<feature type="region of interest" description="Disordered" evidence="3">
    <location>
        <begin position="506"/>
        <end position="565"/>
    </location>
</feature>
<dbReference type="PROSITE" id="PS50076">
    <property type="entry name" value="DNAJ_2"/>
    <property type="match status" value="1"/>
</dbReference>
<feature type="region of interest" description="Disordered" evidence="3">
    <location>
        <begin position="277"/>
        <end position="319"/>
    </location>
</feature>
<dbReference type="EMBL" id="JBEAFC010000007">
    <property type="protein sequence ID" value="KAL1549570.1"/>
    <property type="molecule type" value="Genomic_DNA"/>
</dbReference>
<feature type="compositionally biased region" description="Basic and acidic residues" evidence="3">
    <location>
        <begin position="134"/>
        <end position="151"/>
    </location>
</feature>
<protein>
    <submittedName>
        <fullName evidence="5">Auxilin-like protein 1</fullName>
    </submittedName>
</protein>
<dbReference type="FunFam" id="1.10.287.110:FF:000009">
    <property type="entry name" value="Auxilin-related protein 1"/>
    <property type="match status" value="1"/>
</dbReference>
<gene>
    <name evidence="5" type="ORF">AAHA92_17661</name>
</gene>
<dbReference type="AlphaFoldDB" id="A0ABD1GZI1"/>
<evidence type="ECO:0000256" key="2">
    <source>
        <dbReference type="SAM" id="Coils"/>
    </source>
</evidence>